<evidence type="ECO:0000313" key="2">
    <source>
        <dbReference type="Proteomes" id="UP000218151"/>
    </source>
</evidence>
<dbReference type="Proteomes" id="UP000218151">
    <property type="component" value="Unassembled WGS sequence"/>
</dbReference>
<comment type="caution">
    <text evidence="1">The sequence shown here is derived from an EMBL/GenBank/DDBJ whole genome shotgun (WGS) entry which is preliminary data.</text>
</comment>
<gene>
    <name evidence="1" type="ORF">CKY28_13215</name>
</gene>
<proteinExistence type="predicted"/>
<dbReference type="OrthoDB" id="531380at2"/>
<reference evidence="2" key="1">
    <citation type="submission" date="2017-09" db="EMBL/GenBank/DDBJ databases">
        <authorList>
            <person name="Feng G."/>
            <person name="Zhu H."/>
        </authorList>
    </citation>
    <scope>NUCLEOTIDE SEQUENCE [LARGE SCALE GENOMIC DNA]</scope>
    <source>
        <strain evidence="2">1PNM-20</strain>
    </source>
</reference>
<protein>
    <submittedName>
        <fullName evidence="1">Uncharacterized protein</fullName>
    </submittedName>
</protein>
<dbReference type="Pfam" id="PF19371">
    <property type="entry name" value="DUF5946"/>
    <property type="match status" value="1"/>
</dbReference>
<dbReference type="AlphaFoldDB" id="A0A2A2SCT5"/>
<evidence type="ECO:0000313" key="1">
    <source>
        <dbReference type="EMBL" id="PAX07015.1"/>
    </source>
</evidence>
<dbReference type="EMBL" id="NSLI01000004">
    <property type="protein sequence ID" value="PAX07015.1"/>
    <property type="molecule type" value="Genomic_DNA"/>
</dbReference>
<sequence>MDAYCAQHPGEPERRTVQSINIHLAGLYVTVGRGLASDYARRVIGALTAGHAAAFRWLDPPPNLGTIRINHVRTAAGADDHGERVRAWARSVWDAWAHYHDDVARLVARVA</sequence>
<name>A0A2A2SCT5_9SPHN</name>
<accession>A0A2A2SCT5</accession>
<organism evidence="1 2">
    <name type="scientific">Sphingomonas lenta</name>
    <dbReference type="NCBI Taxonomy" id="1141887"/>
    <lineage>
        <taxon>Bacteria</taxon>
        <taxon>Pseudomonadati</taxon>
        <taxon>Pseudomonadota</taxon>
        <taxon>Alphaproteobacteria</taxon>
        <taxon>Sphingomonadales</taxon>
        <taxon>Sphingomonadaceae</taxon>
        <taxon>Sphingomonas</taxon>
    </lineage>
</organism>
<dbReference type="InterPro" id="IPR045990">
    <property type="entry name" value="DUF5946"/>
</dbReference>
<keyword evidence="2" id="KW-1185">Reference proteome</keyword>